<feature type="chain" id="PRO_5012006924" description="DUF3757 domain-containing protein" evidence="1">
    <location>
        <begin position="20"/>
        <end position="131"/>
    </location>
</feature>
<dbReference type="OrthoDB" id="6429085at2"/>
<keyword evidence="1" id="KW-0732">Signal</keyword>
<feature type="signal peptide" evidence="1">
    <location>
        <begin position="1"/>
        <end position="19"/>
    </location>
</feature>
<comment type="caution">
    <text evidence="2">The sequence shown here is derived from an EMBL/GenBank/DDBJ whole genome shotgun (WGS) entry which is preliminary data.</text>
</comment>
<name>A0A1T2YWW4_PSEFL</name>
<evidence type="ECO:0000313" key="2">
    <source>
        <dbReference type="EMBL" id="OPA96397.1"/>
    </source>
</evidence>
<evidence type="ECO:0000256" key="1">
    <source>
        <dbReference type="SAM" id="SignalP"/>
    </source>
</evidence>
<protein>
    <recommendedName>
        <fullName evidence="4">DUF3757 domain-containing protein</fullName>
    </recommendedName>
</protein>
<dbReference type="AlphaFoldDB" id="A0A1T2YWW4"/>
<sequence length="131" mass="14344">MKRAILSAMLPMIMANSVAATTTCPPIQSITQTQLPSGGYRYEATQPDGRLWKDDNPLALASYLADATFHDARYDAQNAAVICTYKGPMGNDASFSVSLKPVPGWNLRPVGDWRGTYCENPDVSKCSFQHQ</sequence>
<proteinExistence type="predicted"/>
<accession>A0A1T2YWW4</accession>
<dbReference type="Proteomes" id="UP000190965">
    <property type="component" value="Unassembled WGS sequence"/>
</dbReference>
<organism evidence="2 3">
    <name type="scientific">Pseudomonas fluorescens</name>
    <dbReference type="NCBI Taxonomy" id="294"/>
    <lineage>
        <taxon>Bacteria</taxon>
        <taxon>Pseudomonadati</taxon>
        <taxon>Pseudomonadota</taxon>
        <taxon>Gammaproteobacteria</taxon>
        <taxon>Pseudomonadales</taxon>
        <taxon>Pseudomonadaceae</taxon>
        <taxon>Pseudomonas</taxon>
    </lineage>
</organism>
<evidence type="ECO:0000313" key="3">
    <source>
        <dbReference type="Proteomes" id="UP000190965"/>
    </source>
</evidence>
<reference evidence="2 3" key="1">
    <citation type="submission" date="2016-12" db="EMBL/GenBank/DDBJ databases">
        <title>Draft genome sequences of seven strains of Pseudomonas fluorescens that produce 4-formylaminooxyvinylglycine.</title>
        <authorList>
            <person name="Okrent R.A."/>
            <person name="Manning V.A."/>
            <person name="Trippe K.M."/>
        </authorList>
    </citation>
    <scope>NUCLEOTIDE SEQUENCE [LARGE SCALE GENOMIC DNA]</scope>
    <source>
        <strain evidence="2 3">P5A</strain>
    </source>
</reference>
<gene>
    <name evidence="2" type="ORF">BFW87_08675</name>
</gene>
<dbReference type="EMBL" id="MSDF01000014">
    <property type="protein sequence ID" value="OPA96397.1"/>
    <property type="molecule type" value="Genomic_DNA"/>
</dbReference>
<evidence type="ECO:0008006" key="4">
    <source>
        <dbReference type="Google" id="ProtNLM"/>
    </source>
</evidence>
<dbReference type="RefSeq" id="WP_078739467.1">
    <property type="nucleotide sequence ID" value="NZ_MSDF01000014.1"/>
</dbReference>